<proteinExistence type="predicted"/>
<accession>A0A0E9SHV6</accession>
<reference evidence="1" key="1">
    <citation type="submission" date="2014-11" db="EMBL/GenBank/DDBJ databases">
        <authorList>
            <person name="Amaro Gonzalez C."/>
        </authorList>
    </citation>
    <scope>NUCLEOTIDE SEQUENCE</scope>
</reference>
<reference evidence="1" key="2">
    <citation type="journal article" date="2015" name="Fish Shellfish Immunol.">
        <title>Early steps in the European eel (Anguilla anguilla)-Vibrio vulnificus interaction in the gills: Role of the RtxA13 toxin.</title>
        <authorList>
            <person name="Callol A."/>
            <person name="Pajuelo D."/>
            <person name="Ebbesson L."/>
            <person name="Teles M."/>
            <person name="MacKenzie S."/>
            <person name="Amaro C."/>
        </authorList>
    </citation>
    <scope>NUCLEOTIDE SEQUENCE</scope>
</reference>
<evidence type="ECO:0000313" key="1">
    <source>
        <dbReference type="EMBL" id="JAH40954.1"/>
    </source>
</evidence>
<protein>
    <submittedName>
        <fullName evidence="1">Uncharacterized protein</fullName>
    </submittedName>
</protein>
<sequence>MSTLSNLYCIYAIHEELHIYSHCNSSQHCGYELGFMASYWGMQHI</sequence>
<organism evidence="1">
    <name type="scientific">Anguilla anguilla</name>
    <name type="common">European freshwater eel</name>
    <name type="synonym">Muraena anguilla</name>
    <dbReference type="NCBI Taxonomy" id="7936"/>
    <lineage>
        <taxon>Eukaryota</taxon>
        <taxon>Metazoa</taxon>
        <taxon>Chordata</taxon>
        <taxon>Craniata</taxon>
        <taxon>Vertebrata</taxon>
        <taxon>Euteleostomi</taxon>
        <taxon>Actinopterygii</taxon>
        <taxon>Neopterygii</taxon>
        <taxon>Teleostei</taxon>
        <taxon>Anguilliformes</taxon>
        <taxon>Anguillidae</taxon>
        <taxon>Anguilla</taxon>
    </lineage>
</organism>
<name>A0A0E9SHV6_ANGAN</name>
<dbReference type="EMBL" id="GBXM01067623">
    <property type="protein sequence ID" value="JAH40954.1"/>
    <property type="molecule type" value="Transcribed_RNA"/>
</dbReference>
<dbReference type="AlphaFoldDB" id="A0A0E9SHV6"/>